<accession>Q7NEC6</accession>
<sequence length="567" mass="60633">MVRWKLFAIGAFGAASMVFSSDAASAQTGDLEQIDRYTREIFGPGLAQVNSVSELSDVDPNSWAFQALKSVVERYGCLEGYPDRTYLGNRPLSRYEFAAGLNACLEKVNELLAASSGNKVTKEDLTNLQRLQEEFRNELAALRGRVDALEAKTRDIESKLFSANAKLDGSVVMAVTGGGGGGSNTVLTPSAATGPFGDSAFSQFLGPLRAIPAASANVSFVARTTLNLRASITGKDELLIRLRGVTGQDLGAVFPNQASNFGTLFYALGPGNVAYDASTPNGRVDGAAPVSIDKVRYLYNFSEGFRAFIGPRVDIYEFIDTNSFSNEETDFSSGFTINNPMVTFYFTGPGGGFDWDITGNLAWRAIYFATTGGSAIAGPFGSTGLFGGTNVIATEFEFNPSKTAFIKLQYVRLTELGTLFATGLGELANGSNSDILGVSAEWAIVPQVVLFGRFGQLWSNLNGRPAESTFNTVTGTTYQVGLGFPNLLAAGNAAGAIFGQPIRFTGGQYNGLDFATAGIENVIEVYYRLQLSDRFSITPDLQFVIQPANTRDSNGLTIGTLRATFQF</sequence>
<dbReference type="Pfam" id="PF04966">
    <property type="entry name" value="OprB"/>
    <property type="match status" value="1"/>
</dbReference>
<dbReference type="HOGENOM" id="CLU_018575_1_0_3"/>
<dbReference type="InterPro" id="IPR007049">
    <property type="entry name" value="Carb-sel_porin_OprB"/>
</dbReference>
<dbReference type="Gene3D" id="2.40.160.180">
    <property type="entry name" value="Carbohydrate-selective porin OprB"/>
    <property type="match status" value="1"/>
</dbReference>
<keyword evidence="2" id="KW-0732">Signal</keyword>
<proteinExistence type="inferred from homology"/>
<dbReference type="AlphaFoldDB" id="Q7NEC6"/>
<protein>
    <submittedName>
        <fullName evidence="5">Glr3954 protein</fullName>
    </submittedName>
</protein>
<dbReference type="PROSITE" id="PS51272">
    <property type="entry name" value="SLH"/>
    <property type="match status" value="1"/>
</dbReference>
<name>Q7NEC6_GLOVI</name>
<keyword evidence="6" id="KW-1185">Reference proteome</keyword>
<dbReference type="RefSeq" id="WP_011143942.1">
    <property type="nucleotide sequence ID" value="NC_005125.1"/>
</dbReference>
<dbReference type="OrthoDB" id="468251at2"/>
<evidence type="ECO:0000256" key="2">
    <source>
        <dbReference type="RuleBase" id="RU363072"/>
    </source>
</evidence>
<reference evidence="5 6" key="1">
    <citation type="journal article" date="2003" name="DNA Res.">
        <title>Complete genome structure of Gloeobacter violaceus PCC 7421, a cyanobacterium that lacks thylakoids.</title>
        <authorList>
            <person name="Nakamura Y."/>
            <person name="Kaneko T."/>
            <person name="Sato S."/>
            <person name="Mimuro M."/>
            <person name="Miyashita H."/>
            <person name="Tsuchiya T."/>
            <person name="Sasamoto S."/>
            <person name="Watanabe A."/>
            <person name="Kawashima K."/>
            <person name="Kishida Y."/>
            <person name="Kiyokawa C."/>
            <person name="Kohara M."/>
            <person name="Matsumoto M."/>
            <person name="Matsuno A."/>
            <person name="Nakazaki N."/>
            <person name="Shimpo S."/>
            <person name="Takeuchi C."/>
            <person name="Yamada M."/>
            <person name="Tabata S."/>
        </authorList>
    </citation>
    <scope>NUCLEOTIDE SEQUENCE [LARGE SCALE GENOMIC DNA]</scope>
    <source>
        <strain evidence="6">ATCC 29082 / PCC 7421</strain>
    </source>
</reference>
<dbReference type="InParanoid" id="Q7NEC6"/>
<dbReference type="InterPro" id="IPR038673">
    <property type="entry name" value="OprB_sf"/>
</dbReference>
<dbReference type="GO" id="GO:0016020">
    <property type="term" value="C:membrane"/>
    <property type="evidence" value="ECO:0007669"/>
    <property type="project" value="InterPro"/>
</dbReference>
<feature type="coiled-coil region" evidence="3">
    <location>
        <begin position="118"/>
        <end position="159"/>
    </location>
</feature>
<dbReference type="PhylomeDB" id="Q7NEC6"/>
<dbReference type="InterPro" id="IPR047684">
    <property type="entry name" value="Por_som-like"/>
</dbReference>
<evidence type="ECO:0000256" key="1">
    <source>
        <dbReference type="ARBA" id="ARBA00008769"/>
    </source>
</evidence>
<gene>
    <name evidence="5" type="ordered locus">glr3954</name>
</gene>
<dbReference type="InterPro" id="IPR051465">
    <property type="entry name" value="Cell_Envelope_Struct_Comp"/>
</dbReference>
<dbReference type="NCBIfam" id="NF033921">
    <property type="entry name" value="por_somb"/>
    <property type="match status" value="1"/>
</dbReference>
<comment type="similarity">
    <text evidence="1 2">Belongs to the OprB family.</text>
</comment>
<dbReference type="InterPro" id="IPR001119">
    <property type="entry name" value="SLH_dom"/>
</dbReference>
<feature type="signal peptide" evidence="2">
    <location>
        <begin position="1"/>
        <end position="23"/>
    </location>
</feature>
<organism evidence="5 6">
    <name type="scientific">Gloeobacter violaceus (strain ATCC 29082 / PCC 7421)</name>
    <dbReference type="NCBI Taxonomy" id="251221"/>
    <lineage>
        <taxon>Bacteria</taxon>
        <taxon>Bacillati</taxon>
        <taxon>Cyanobacteriota</taxon>
        <taxon>Cyanophyceae</taxon>
        <taxon>Gloeobacterales</taxon>
        <taxon>Gloeobacteraceae</taxon>
        <taxon>Gloeobacter</taxon>
    </lineage>
</organism>
<dbReference type="GO" id="GO:0015288">
    <property type="term" value="F:porin activity"/>
    <property type="evidence" value="ECO:0007669"/>
    <property type="project" value="InterPro"/>
</dbReference>
<evidence type="ECO:0000313" key="6">
    <source>
        <dbReference type="Proteomes" id="UP000000557"/>
    </source>
</evidence>
<dbReference type="STRING" id="251221.gene:10761471"/>
<dbReference type="PANTHER" id="PTHR43308">
    <property type="entry name" value="OUTER MEMBRANE PROTEIN ALPHA-RELATED"/>
    <property type="match status" value="1"/>
</dbReference>
<dbReference type="eggNOG" id="COG3659">
    <property type="taxonomic scope" value="Bacteria"/>
</dbReference>
<feature type="chain" id="PRO_5004291806" evidence="2">
    <location>
        <begin position="24"/>
        <end position="567"/>
    </location>
</feature>
<dbReference type="EMBL" id="BA000045">
    <property type="protein sequence ID" value="BAC91895.1"/>
    <property type="molecule type" value="Genomic_DNA"/>
</dbReference>
<dbReference type="Proteomes" id="UP000000557">
    <property type="component" value="Chromosome"/>
</dbReference>
<keyword evidence="3" id="KW-0175">Coiled coil</keyword>
<evidence type="ECO:0000256" key="3">
    <source>
        <dbReference type="SAM" id="Coils"/>
    </source>
</evidence>
<dbReference type="PANTHER" id="PTHR43308:SF1">
    <property type="entry name" value="OUTER MEMBRANE PROTEIN ALPHA"/>
    <property type="match status" value="1"/>
</dbReference>
<feature type="domain" description="SLH" evidence="4">
    <location>
        <begin position="51"/>
        <end position="115"/>
    </location>
</feature>
<evidence type="ECO:0000259" key="4">
    <source>
        <dbReference type="PROSITE" id="PS51272"/>
    </source>
</evidence>
<dbReference type="Pfam" id="PF00395">
    <property type="entry name" value="SLH"/>
    <property type="match status" value="1"/>
</dbReference>
<evidence type="ECO:0000313" key="5">
    <source>
        <dbReference type="EMBL" id="BAC91895.1"/>
    </source>
</evidence>
<dbReference type="GO" id="GO:0008643">
    <property type="term" value="P:carbohydrate transport"/>
    <property type="evidence" value="ECO:0007669"/>
    <property type="project" value="InterPro"/>
</dbReference>
<reference evidence="5 6" key="2">
    <citation type="journal article" date="2003" name="DNA Res.">
        <title>Complete genome structure of Gloeobacter violaceus PCC 7421, a cyanobacterium that lacks thylakoids (supplement).</title>
        <authorList>
            <person name="Nakamura Y."/>
            <person name="Kaneko T."/>
            <person name="Sato S."/>
            <person name="Mimuro M."/>
            <person name="Miyashita H."/>
            <person name="Tsuchiya T."/>
            <person name="Sasamoto S."/>
            <person name="Watanabe A."/>
            <person name="Kawashima K."/>
            <person name="Kishida Y."/>
            <person name="Kiyokawa C."/>
            <person name="Kohara M."/>
            <person name="Matsumoto M."/>
            <person name="Matsuno A."/>
            <person name="Nakazaki N."/>
            <person name="Shimpo S."/>
            <person name="Takeuchi C."/>
            <person name="Yamada M."/>
            <person name="Tabata S."/>
        </authorList>
    </citation>
    <scope>NUCLEOTIDE SEQUENCE [LARGE SCALE GENOMIC DNA]</scope>
    <source>
        <strain evidence="6">ATCC 29082 / PCC 7421</strain>
    </source>
</reference>
<dbReference type="EnsemblBacteria" id="BAC91895">
    <property type="protein sequence ID" value="BAC91895"/>
    <property type="gene ID" value="BAC91895"/>
</dbReference>
<dbReference type="KEGG" id="gvi:glr3954"/>